<dbReference type="SUPFAM" id="SSF53448">
    <property type="entry name" value="Nucleotide-diphospho-sugar transferases"/>
    <property type="match status" value="1"/>
</dbReference>
<dbReference type="Proteomes" id="UP001230986">
    <property type="component" value="Unassembled WGS sequence"/>
</dbReference>
<dbReference type="RefSeq" id="WP_283357997.1">
    <property type="nucleotide sequence ID" value="NZ_JASVEJ010000038.1"/>
</dbReference>
<dbReference type="CDD" id="cd00761">
    <property type="entry name" value="Glyco_tranf_GTA_type"/>
    <property type="match status" value="1"/>
</dbReference>
<reference evidence="2 3" key="1">
    <citation type="submission" date="2023-06" db="EMBL/GenBank/DDBJ databases">
        <title>Whole genome sequence of Oscillatoria calcuttensis NRMC-F 0142.</title>
        <authorList>
            <person name="Shakena Fathima T."/>
            <person name="Muralitharan G."/>
            <person name="Thajuddin N."/>
        </authorList>
    </citation>
    <scope>NUCLEOTIDE SEQUENCE [LARGE SCALE GENOMIC DNA]</scope>
    <source>
        <strain evidence="2 3">NRMC-F 0142</strain>
    </source>
</reference>
<feature type="domain" description="Glycosyltransferase 2-like prokaryotic type" evidence="1">
    <location>
        <begin position="5"/>
        <end position="246"/>
    </location>
</feature>
<dbReference type="InterPro" id="IPR019290">
    <property type="entry name" value="GlycosylTrfase-like_prok"/>
</dbReference>
<accession>A0ABT7M0I7</accession>
<comment type="caution">
    <text evidence="2">The sequence shown here is derived from an EMBL/GenBank/DDBJ whole genome shotgun (WGS) entry which is preliminary data.</text>
</comment>
<keyword evidence="2" id="KW-0808">Transferase</keyword>
<sequence>MPLVSVIIPAYNAQKTILETIDSIQKQTLKDLEIIVINDGSKDNTLEILSKIDDPRLKVFSYENGGLPVARNRGIERATGEYLSFIDADDLWTPDKLETQVAALQANPEAGVAYSWTAFIDENSDFLYAWEPLYFQGNVYPDLLLCNFISSGSNILVRRQYIEAAGKFDPTLKSAEDWDYYIRLAALCPFALVPQYQILYRRSSQSMTSKVDVMETYILKVTETAFAAAPAELQPLKNRSLAHTYRFLSQLCIAHVSNEEGVKQASQKLQKALQLYPQFLLERKTQRLLFKVLLLRLLPYQLAVQFSQFLKKLFPDSSTQAIPAASQD</sequence>
<organism evidence="2 3">
    <name type="scientific">Geitlerinema calcuttense NRMC-F 0142</name>
    <dbReference type="NCBI Taxonomy" id="2922238"/>
    <lineage>
        <taxon>Bacteria</taxon>
        <taxon>Bacillati</taxon>
        <taxon>Cyanobacteriota</taxon>
        <taxon>Cyanophyceae</taxon>
        <taxon>Geitlerinematales</taxon>
        <taxon>Geitlerinemataceae</taxon>
        <taxon>Geitlerinema</taxon>
    </lineage>
</organism>
<protein>
    <submittedName>
        <fullName evidence="2">Glycosyltransferase</fullName>
        <ecNumber evidence="2">2.4.-.-</ecNumber>
    </submittedName>
</protein>
<dbReference type="EMBL" id="JASVEJ010000038">
    <property type="protein sequence ID" value="MDL5057775.1"/>
    <property type="molecule type" value="Genomic_DNA"/>
</dbReference>
<evidence type="ECO:0000313" key="2">
    <source>
        <dbReference type="EMBL" id="MDL5057775.1"/>
    </source>
</evidence>
<dbReference type="Gene3D" id="3.90.550.10">
    <property type="entry name" value="Spore Coat Polysaccharide Biosynthesis Protein SpsA, Chain A"/>
    <property type="match status" value="1"/>
</dbReference>
<dbReference type="PANTHER" id="PTHR43685:SF2">
    <property type="entry name" value="GLYCOSYLTRANSFERASE 2-LIKE DOMAIN-CONTAINING PROTEIN"/>
    <property type="match status" value="1"/>
</dbReference>
<dbReference type="Pfam" id="PF10111">
    <property type="entry name" value="Glyco_tranf_2_2"/>
    <property type="match status" value="1"/>
</dbReference>
<dbReference type="EC" id="2.4.-.-" evidence="2"/>
<evidence type="ECO:0000313" key="3">
    <source>
        <dbReference type="Proteomes" id="UP001230986"/>
    </source>
</evidence>
<name>A0ABT7M0I7_9CYAN</name>
<dbReference type="InterPro" id="IPR050834">
    <property type="entry name" value="Glycosyltransf_2"/>
</dbReference>
<keyword evidence="3" id="KW-1185">Reference proteome</keyword>
<evidence type="ECO:0000259" key="1">
    <source>
        <dbReference type="Pfam" id="PF10111"/>
    </source>
</evidence>
<gene>
    <name evidence="2" type="ORF">QQ055_09965</name>
</gene>
<dbReference type="PANTHER" id="PTHR43685">
    <property type="entry name" value="GLYCOSYLTRANSFERASE"/>
    <property type="match status" value="1"/>
</dbReference>
<keyword evidence="2" id="KW-0328">Glycosyltransferase</keyword>
<dbReference type="InterPro" id="IPR029044">
    <property type="entry name" value="Nucleotide-diphossugar_trans"/>
</dbReference>
<proteinExistence type="predicted"/>
<dbReference type="GO" id="GO:0016757">
    <property type="term" value="F:glycosyltransferase activity"/>
    <property type="evidence" value="ECO:0007669"/>
    <property type="project" value="UniProtKB-KW"/>
</dbReference>